<dbReference type="PIRSF" id="PIRSF011791">
    <property type="entry name" value="Vps17"/>
    <property type="match status" value="1"/>
</dbReference>
<dbReference type="SMART" id="SM00312">
    <property type="entry name" value="PX"/>
    <property type="match status" value="1"/>
</dbReference>
<dbReference type="HOGENOM" id="CLU_028982_1_0_1"/>
<dbReference type="SUPFAM" id="SSF64268">
    <property type="entry name" value="PX domain"/>
    <property type="match status" value="1"/>
</dbReference>
<dbReference type="PANTHER" id="PTHR47433:SF1">
    <property type="entry name" value="VACUOLAR PROTEIN SORTING-ASSOCIATED PROTEIN 17"/>
    <property type="match status" value="1"/>
</dbReference>
<proteinExistence type="inferred from homology"/>
<dbReference type="InterPro" id="IPR014461">
    <property type="entry name" value="Retromer_complex_Vps17"/>
</dbReference>
<dbReference type="FunFam" id="3.30.1520.10:FF:000034">
    <property type="entry name" value="Vacuolar protein sorting-associated protein 17"/>
    <property type="match status" value="1"/>
</dbReference>
<dbReference type="InterPro" id="IPR036871">
    <property type="entry name" value="PX_dom_sf"/>
</dbReference>
<evidence type="ECO:0000256" key="6">
    <source>
        <dbReference type="PIRNR" id="PIRNR011791"/>
    </source>
</evidence>
<dbReference type="PANTHER" id="PTHR47433">
    <property type="entry name" value="VACUOLAR PROTEIN SORTING-ASSOCIATED PROTEIN 17"/>
    <property type="match status" value="1"/>
</dbReference>
<dbReference type="CDD" id="cd07625">
    <property type="entry name" value="BAR_Vps17p"/>
    <property type="match status" value="1"/>
</dbReference>
<evidence type="ECO:0000313" key="10">
    <source>
        <dbReference type="Proteomes" id="UP000000591"/>
    </source>
</evidence>
<dbReference type="InterPro" id="IPR037907">
    <property type="entry name" value="Vps17_PX"/>
</dbReference>
<dbReference type="InParanoid" id="Q754C7"/>
<dbReference type="EMBL" id="AE016819">
    <property type="protein sequence ID" value="AAS53514.2"/>
    <property type="molecule type" value="Genomic_DNA"/>
</dbReference>
<dbReference type="OrthoDB" id="9976382at2759"/>
<dbReference type="InterPro" id="IPR001683">
    <property type="entry name" value="PX_dom"/>
</dbReference>
<dbReference type="GO" id="GO:0006886">
    <property type="term" value="P:intracellular protein transport"/>
    <property type="evidence" value="ECO:0000318"/>
    <property type="project" value="GO_Central"/>
</dbReference>
<dbReference type="STRING" id="284811.Q754C7"/>
<evidence type="ECO:0000256" key="3">
    <source>
        <dbReference type="ARBA" id="ARBA00023054"/>
    </source>
</evidence>
<dbReference type="AlphaFoldDB" id="Q754C7"/>
<evidence type="ECO:0000256" key="5">
    <source>
        <dbReference type="ARBA" id="ARBA00073022"/>
    </source>
</evidence>
<dbReference type="GO" id="GO:0005829">
    <property type="term" value="C:cytosol"/>
    <property type="evidence" value="ECO:0007669"/>
    <property type="project" value="GOC"/>
</dbReference>
<reference evidence="9 10" key="1">
    <citation type="journal article" date="2004" name="Science">
        <title>The Ashbya gossypii genome as a tool for mapping the ancient Saccharomyces cerevisiae genome.</title>
        <authorList>
            <person name="Dietrich F.S."/>
            <person name="Voegeli S."/>
            <person name="Brachat S."/>
            <person name="Lerch A."/>
            <person name="Gates K."/>
            <person name="Steiner S."/>
            <person name="Mohr C."/>
            <person name="Pohlmann R."/>
            <person name="Luedi P."/>
            <person name="Choi S."/>
            <person name="Wing R.A."/>
            <person name="Flavier A."/>
            <person name="Gaffney T.D."/>
            <person name="Philippsen P."/>
        </authorList>
    </citation>
    <scope>NUCLEOTIDE SEQUENCE [LARGE SCALE GENOMIC DNA]</scope>
    <source>
        <strain evidence="10">ATCC 10895 / CBS 109.51 / FGSC 9923 / NRRL Y-1056</strain>
    </source>
</reference>
<dbReference type="Proteomes" id="UP000000591">
    <property type="component" value="Chromosome VI"/>
</dbReference>
<comment type="function">
    <text evidence="6">Component of the membrane-associated retromer complex which is essential in endosome-to-Golgi retrograde transport.</text>
</comment>
<sequence>MASVMPFDPYDDDVDNNPFAEEAPQAGALVEAEASGEASREAAGEASSEGAADTGDKSVVPPLADLLPERHQDKYHLVAKVTGLERVGTLAHRRECPTVLFDVSTNLPTFRKSQHKGLKKTYEEFQEVFKYLSGAVPETFVPALPPPSTSYGINNPEDTHKTMANFNRWLERVCADPLLVRNEELAFFMESDFNTYTPMNKSRAPASGLLRKTMKQRPPPYDEVTELAEFRPLVKSIYVVAQDVQAKLLRMTKTRKQLSHEESAFGQSFHQLTVEHDGHSRLYQRFGKVLTAVGDLDSIMATFDMATLYDSLEWVVRDAYVVKETLTDRHFLMRDLLQAQSCTRLKQDAARRLRAKRDISPLKVDDAIQQLKLATKTEHDLSRRLQRVTANMRIERSRWVDNLSNSLLAAVREYTLRKIEYERKKLSLLERVRADVRLVDTQGGLSRLGRHQLVASPLPTPSQSLSHGDSWTSDRRASHCLSSSDLEPHLLQGLDSPSPGAFRDSPDISGPLDARQAATILGTSTF</sequence>
<feature type="region of interest" description="Disordered" evidence="7">
    <location>
        <begin position="488"/>
        <end position="511"/>
    </location>
</feature>
<comment type="subunit">
    <text evidence="6">Component of the retromer complex.</text>
</comment>
<organism evidence="9 10">
    <name type="scientific">Eremothecium gossypii (strain ATCC 10895 / CBS 109.51 / FGSC 9923 / NRRL Y-1056)</name>
    <name type="common">Yeast</name>
    <name type="synonym">Ashbya gossypii</name>
    <dbReference type="NCBI Taxonomy" id="284811"/>
    <lineage>
        <taxon>Eukaryota</taxon>
        <taxon>Fungi</taxon>
        <taxon>Dikarya</taxon>
        <taxon>Ascomycota</taxon>
        <taxon>Saccharomycotina</taxon>
        <taxon>Saccharomycetes</taxon>
        <taxon>Saccharomycetales</taxon>
        <taxon>Saccharomycetaceae</taxon>
        <taxon>Eremothecium</taxon>
    </lineage>
</organism>
<dbReference type="GO" id="GO:0030905">
    <property type="term" value="C:retromer, tubulation complex"/>
    <property type="evidence" value="ECO:0000318"/>
    <property type="project" value="GO_Central"/>
</dbReference>
<dbReference type="eggNOG" id="KOG2273">
    <property type="taxonomic scope" value="Eukaryota"/>
</dbReference>
<dbReference type="GeneID" id="4621941"/>
<protein>
    <recommendedName>
        <fullName evidence="5 6">Vacuolar protein sorting-associated protein 17</fullName>
    </recommendedName>
</protein>
<dbReference type="Gene3D" id="1.20.1270.60">
    <property type="entry name" value="Arfaptin homology (AH) domain/BAR domain"/>
    <property type="match status" value="1"/>
</dbReference>
<evidence type="ECO:0000259" key="8">
    <source>
        <dbReference type="SMART" id="SM00312"/>
    </source>
</evidence>
<dbReference type="InterPro" id="IPR053055">
    <property type="entry name" value="VPS17"/>
</dbReference>
<feature type="domain" description="PX" evidence="8">
    <location>
        <begin position="74"/>
        <end position="192"/>
    </location>
</feature>
<dbReference type="OMA" id="FYLGTME"/>
<dbReference type="FunCoup" id="Q754C7">
    <property type="interactions" value="86"/>
</dbReference>
<name>Q754C7_EREGS</name>
<dbReference type="GO" id="GO:0005768">
    <property type="term" value="C:endosome"/>
    <property type="evidence" value="ECO:0000318"/>
    <property type="project" value="GO_Central"/>
</dbReference>
<evidence type="ECO:0000256" key="4">
    <source>
        <dbReference type="ARBA" id="ARBA00060860"/>
    </source>
</evidence>
<keyword evidence="2 6" id="KW-0653">Protein transport</keyword>
<evidence type="ECO:0000256" key="2">
    <source>
        <dbReference type="ARBA" id="ARBA00022927"/>
    </source>
</evidence>
<gene>
    <name evidence="9" type="ORF">AGOS_AFR143C</name>
</gene>
<dbReference type="CDD" id="cd06891">
    <property type="entry name" value="PX_Vps17p"/>
    <property type="match status" value="1"/>
</dbReference>
<evidence type="ECO:0000256" key="7">
    <source>
        <dbReference type="SAM" id="MobiDB-lite"/>
    </source>
</evidence>
<feature type="region of interest" description="Disordered" evidence="7">
    <location>
        <begin position="1"/>
        <end position="62"/>
    </location>
</feature>
<reference evidence="10" key="2">
    <citation type="journal article" date="2013" name="G3 (Bethesda)">
        <title>Genomes of Ashbya fungi isolated from insects reveal four mating-type loci, numerous translocations, lack of transposons, and distinct gene duplications.</title>
        <authorList>
            <person name="Dietrich F.S."/>
            <person name="Voegeli S."/>
            <person name="Kuo S."/>
            <person name="Philippsen P."/>
        </authorList>
    </citation>
    <scope>GENOME REANNOTATION</scope>
    <source>
        <strain evidence="10">ATCC 10895 / CBS 109.51 / FGSC 9923 / NRRL Y-1056</strain>
    </source>
</reference>
<keyword evidence="1 6" id="KW-0813">Transport</keyword>
<dbReference type="GO" id="GO:0042147">
    <property type="term" value="P:retrograde transport, endosome to Golgi"/>
    <property type="evidence" value="ECO:0000318"/>
    <property type="project" value="GO_Central"/>
</dbReference>
<accession>Q754C7</accession>
<dbReference type="Gene3D" id="3.30.1520.10">
    <property type="entry name" value="Phox-like domain"/>
    <property type="match status" value="1"/>
</dbReference>
<dbReference type="Pfam" id="PF00787">
    <property type="entry name" value="PX"/>
    <property type="match status" value="1"/>
</dbReference>
<keyword evidence="10" id="KW-1185">Reference proteome</keyword>
<dbReference type="RefSeq" id="NP_985690.2">
    <property type="nucleotide sequence ID" value="NM_211044.2"/>
</dbReference>
<comment type="similarity">
    <text evidence="4 6">Belongs to the VPS17 family.</text>
</comment>
<dbReference type="KEGG" id="ago:AGOS_AFR143C"/>
<evidence type="ECO:0000313" key="9">
    <source>
        <dbReference type="EMBL" id="AAS53514.2"/>
    </source>
</evidence>
<evidence type="ECO:0000256" key="1">
    <source>
        <dbReference type="ARBA" id="ARBA00022448"/>
    </source>
</evidence>
<dbReference type="GO" id="GO:0032266">
    <property type="term" value="F:phosphatidylinositol-3-phosphate binding"/>
    <property type="evidence" value="ECO:0000318"/>
    <property type="project" value="GO_Central"/>
</dbReference>
<dbReference type="InterPro" id="IPR027267">
    <property type="entry name" value="AH/BAR_dom_sf"/>
</dbReference>
<keyword evidence="3" id="KW-0175">Coiled coil</keyword>